<dbReference type="EMBL" id="JACBKZ010000008">
    <property type="protein sequence ID" value="KAF5943543.1"/>
    <property type="molecule type" value="Genomic_DNA"/>
</dbReference>
<name>A0A7J7GRX8_CAMSI</name>
<evidence type="ECO:0000256" key="1">
    <source>
        <dbReference type="SAM" id="MobiDB-lite"/>
    </source>
</evidence>
<dbReference type="AlphaFoldDB" id="A0A7J7GRX8"/>
<feature type="compositionally biased region" description="Basic and acidic residues" evidence="1">
    <location>
        <begin position="225"/>
        <end position="245"/>
    </location>
</feature>
<keyword evidence="3" id="KW-1185">Reference proteome</keyword>
<reference evidence="2 3" key="2">
    <citation type="submission" date="2020-07" db="EMBL/GenBank/DDBJ databases">
        <title>Genome assembly of wild tea tree DASZ reveals pedigree and selection history of tea varieties.</title>
        <authorList>
            <person name="Zhang W."/>
        </authorList>
    </citation>
    <scope>NUCLEOTIDE SEQUENCE [LARGE SCALE GENOMIC DNA]</scope>
    <source>
        <strain evidence="3">cv. G240</strain>
        <tissue evidence="2">Leaf</tissue>
    </source>
</reference>
<protein>
    <submittedName>
        <fullName evidence="2">Uncharacterized protein</fullName>
    </submittedName>
</protein>
<evidence type="ECO:0000313" key="2">
    <source>
        <dbReference type="EMBL" id="KAF5943543.1"/>
    </source>
</evidence>
<evidence type="ECO:0000313" key="3">
    <source>
        <dbReference type="Proteomes" id="UP000593564"/>
    </source>
</evidence>
<accession>A0A7J7GRX8</accession>
<sequence length="282" mass="32186">MLAQLTLQVAIEKTLAARAAQGTNPPSTTPTQGTQIHNYKANQDANDRRYRFRQRCTEENRITPSLDPNPIVVGDHSKEQILNLAKNYRDYRIRKAEPKKDRIIKPGRAAHLFPSMVVNRWLMQDLNPMKKMRVLEAQIRHVIQARKVVNVFIRKVKILKAPKFDLGKLMEVHGDYSTEDVGVKMERPAEEPVEAATEVEYSPNFLHSKRGMVKSNEEGLVPMKATEEKKRREQQRKAEESRGEIYLDAGGRTRGKSLPPLLQIVCEPNARARDCGGLCERV</sequence>
<comment type="caution">
    <text evidence="2">The sequence shown here is derived from an EMBL/GenBank/DDBJ whole genome shotgun (WGS) entry which is preliminary data.</text>
</comment>
<gene>
    <name evidence="2" type="ORF">HYC85_017620</name>
</gene>
<dbReference type="Proteomes" id="UP000593564">
    <property type="component" value="Unassembled WGS sequence"/>
</dbReference>
<reference evidence="3" key="1">
    <citation type="journal article" date="2020" name="Nat. Commun.">
        <title>Genome assembly of wild tea tree DASZ reveals pedigree and selection history of tea varieties.</title>
        <authorList>
            <person name="Zhang W."/>
            <person name="Zhang Y."/>
            <person name="Qiu H."/>
            <person name="Guo Y."/>
            <person name="Wan H."/>
            <person name="Zhang X."/>
            <person name="Scossa F."/>
            <person name="Alseekh S."/>
            <person name="Zhang Q."/>
            <person name="Wang P."/>
            <person name="Xu L."/>
            <person name="Schmidt M.H."/>
            <person name="Jia X."/>
            <person name="Li D."/>
            <person name="Zhu A."/>
            <person name="Guo F."/>
            <person name="Chen W."/>
            <person name="Ni D."/>
            <person name="Usadel B."/>
            <person name="Fernie A.R."/>
            <person name="Wen W."/>
        </authorList>
    </citation>
    <scope>NUCLEOTIDE SEQUENCE [LARGE SCALE GENOMIC DNA]</scope>
    <source>
        <strain evidence="3">cv. G240</strain>
    </source>
</reference>
<proteinExistence type="predicted"/>
<feature type="region of interest" description="Disordered" evidence="1">
    <location>
        <begin position="224"/>
        <end position="252"/>
    </location>
</feature>
<organism evidence="2 3">
    <name type="scientific">Camellia sinensis</name>
    <name type="common">Tea plant</name>
    <name type="synonym">Thea sinensis</name>
    <dbReference type="NCBI Taxonomy" id="4442"/>
    <lineage>
        <taxon>Eukaryota</taxon>
        <taxon>Viridiplantae</taxon>
        <taxon>Streptophyta</taxon>
        <taxon>Embryophyta</taxon>
        <taxon>Tracheophyta</taxon>
        <taxon>Spermatophyta</taxon>
        <taxon>Magnoliopsida</taxon>
        <taxon>eudicotyledons</taxon>
        <taxon>Gunneridae</taxon>
        <taxon>Pentapetalae</taxon>
        <taxon>asterids</taxon>
        <taxon>Ericales</taxon>
        <taxon>Theaceae</taxon>
        <taxon>Camellia</taxon>
    </lineage>
</organism>